<dbReference type="EMBL" id="JBANRG010000030">
    <property type="protein sequence ID" value="KAK7451717.1"/>
    <property type="molecule type" value="Genomic_DNA"/>
</dbReference>
<evidence type="ECO:0000313" key="11">
    <source>
        <dbReference type="Proteomes" id="UP001498398"/>
    </source>
</evidence>
<dbReference type="CDD" id="cd11065">
    <property type="entry name" value="CYP64-like"/>
    <property type="match status" value="1"/>
</dbReference>
<keyword evidence="5" id="KW-0479">Metal-binding</keyword>
<comment type="cofactor">
    <cofactor evidence="1">
        <name>heme</name>
        <dbReference type="ChEBI" id="CHEBI:30413"/>
    </cofactor>
</comment>
<comment type="similarity">
    <text evidence="3">Belongs to the cytochrome P450 family.</text>
</comment>
<protein>
    <recommendedName>
        <fullName evidence="12">Cytochrome P450</fullName>
    </recommendedName>
</protein>
<keyword evidence="6" id="KW-0560">Oxidoreductase</keyword>
<name>A0ABR1J8K9_9AGAR</name>
<comment type="pathway">
    <text evidence="2">Secondary metabolite biosynthesis.</text>
</comment>
<dbReference type="InterPro" id="IPR050364">
    <property type="entry name" value="Cytochrome_P450_fung"/>
</dbReference>
<dbReference type="InterPro" id="IPR036396">
    <property type="entry name" value="Cyt_P450_sf"/>
</dbReference>
<evidence type="ECO:0000256" key="1">
    <source>
        <dbReference type="ARBA" id="ARBA00001971"/>
    </source>
</evidence>
<dbReference type="Pfam" id="PF00067">
    <property type="entry name" value="p450"/>
    <property type="match status" value="1"/>
</dbReference>
<evidence type="ECO:0000256" key="4">
    <source>
        <dbReference type="ARBA" id="ARBA00022617"/>
    </source>
</evidence>
<dbReference type="PRINTS" id="PR00463">
    <property type="entry name" value="EP450I"/>
</dbReference>
<evidence type="ECO:0000256" key="6">
    <source>
        <dbReference type="ARBA" id="ARBA00023002"/>
    </source>
</evidence>
<dbReference type="PRINTS" id="PR00385">
    <property type="entry name" value="P450"/>
</dbReference>
<evidence type="ECO:0000256" key="7">
    <source>
        <dbReference type="ARBA" id="ARBA00023004"/>
    </source>
</evidence>
<accession>A0ABR1J8K9</accession>
<dbReference type="PANTHER" id="PTHR46300">
    <property type="entry name" value="P450, PUTATIVE (EUROFUNG)-RELATED-RELATED"/>
    <property type="match status" value="1"/>
</dbReference>
<keyword evidence="11" id="KW-1185">Reference proteome</keyword>
<evidence type="ECO:0000256" key="8">
    <source>
        <dbReference type="ARBA" id="ARBA00023033"/>
    </source>
</evidence>
<gene>
    <name evidence="10" type="ORF">VKT23_012396</name>
</gene>
<dbReference type="Gene3D" id="1.10.630.10">
    <property type="entry name" value="Cytochrome P450"/>
    <property type="match status" value="1"/>
</dbReference>
<keyword evidence="9" id="KW-0732">Signal</keyword>
<dbReference type="InterPro" id="IPR001128">
    <property type="entry name" value="Cyt_P450"/>
</dbReference>
<proteinExistence type="inferred from homology"/>
<evidence type="ECO:0000256" key="2">
    <source>
        <dbReference type="ARBA" id="ARBA00005179"/>
    </source>
</evidence>
<keyword evidence="7" id="KW-0408">Iron</keyword>
<dbReference type="SUPFAM" id="SSF48264">
    <property type="entry name" value="Cytochrome P450"/>
    <property type="match status" value="1"/>
</dbReference>
<keyword evidence="4" id="KW-0349">Heme</keyword>
<evidence type="ECO:0000256" key="9">
    <source>
        <dbReference type="SAM" id="SignalP"/>
    </source>
</evidence>
<organism evidence="10 11">
    <name type="scientific">Marasmiellus scandens</name>
    <dbReference type="NCBI Taxonomy" id="2682957"/>
    <lineage>
        <taxon>Eukaryota</taxon>
        <taxon>Fungi</taxon>
        <taxon>Dikarya</taxon>
        <taxon>Basidiomycota</taxon>
        <taxon>Agaricomycotina</taxon>
        <taxon>Agaricomycetes</taxon>
        <taxon>Agaricomycetidae</taxon>
        <taxon>Agaricales</taxon>
        <taxon>Marasmiineae</taxon>
        <taxon>Omphalotaceae</taxon>
        <taxon>Marasmiellus</taxon>
    </lineage>
</organism>
<evidence type="ECO:0008006" key="12">
    <source>
        <dbReference type="Google" id="ProtNLM"/>
    </source>
</evidence>
<dbReference type="Proteomes" id="UP001498398">
    <property type="component" value="Unassembled WGS sequence"/>
</dbReference>
<dbReference type="PANTHER" id="PTHR46300:SF7">
    <property type="entry name" value="P450, PUTATIVE (EUROFUNG)-RELATED"/>
    <property type="match status" value="1"/>
</dbReference>
<keyword evidence="8" id="KW-0503">Monooxygenase</keyword>
<comment type="caution">
    <text evidence="10">The sequence shown here is derived from an EMBL/GenBank/DDBJ whole genome shotgun (WGS) entry which is preliminary data.</text>
</comment>
<feature type="chain" id="PRO_5046306120" description="Cytochrome P450" evidence="9">
    <location>
        <begin position="24"/>
        <end position="522"/>
    </location>
</feature>
<feature type="signal peptide" evidence="9">
    <location>
        <begin position="1"/>
        <end position="23"/>
    </location>
</feature>
<dbReference type="InterPro" id="IPR002401">
    <property type="entry name" value="Cyt_P450_E_grp-I"/>
</dbReference>
<sequence>MWKVTAFLAVIVTLYFRFHRTGTRYPPGPRGLPILGNVFQLSTVKPWHIFTKWKKTYGPMVYLNVLGQPMIILNSKKIAEDLLERRAARYSWRPELVVLKEMTGEMGIAFIRDNSNERWRKMRRTSENALGIRTASNYHRVQSVEGILLAYGILRQPQRWKSQIERASSSISLSMIYDHPPIQSLEDPSVIFMNEVVEKMGNAALPGAHLVEIFPCLRHLPRFLSKWRRDAEKTYVKFNSKYEEMFLKVKNEFLNGQEQRHSFCLNLVENQTNHKLSDSELAWLAGILYGAGYETTGTTMMWFIFCMILFPRVQQRAQDELDKVVGQSRLPLFSDLKHLPYIRAIVKEVLRWRPALPLSVPHVAAEDDYYNGYFIAKGTIMIPNVWSINRDTEVYGMDAEDFRPERHLNADGDLVDENSEGHSTYGFGYRHCAGRHVANNSLFIQMATILWAMRLEGVKGENGNTVEPDLNAEDETGVFTRPPPFGIVAIPRFKDADALIQHSRDEVMEEFSARLDMTQKLL</sequence>
<evidence type="ECO:0000256" key="3">
    <source>
        <dbReference type="ARBA" id="ARBA00010617"/>
    </source>
</evidence>
<evidence type="ECO:0000313" key="10">
    <source>
        <dbReference type="EMBL" id="KAK7451717.1"/>
    </source>
</evidence>
<evidence type="ECO:0000256" key="5">
    <source>
        <dbReference type="ARBA" id="ARBA00022723"/>
    </source>
</evidence>
<reference evidence="10 11" key="1">
    <citation type="submission" date="2024-01" db="EMBL/GenBank/DDBJ databases">
        <title>A draft genome for the cacao thread blight pathogen Marasmiellus scandens.</title>
        <authorList>
            <person name="Baruah I.K."/>
            <person name="Leung J."/>
            <person name="Bukari Y."/>
            <person name="Amoako-Attah I."/>
            <person name="Meinhardt L.W."/>
            <person name="Bailey B.A."/>
            <person name="Cohen S.P."/>
        </authorList>
    </citation>
    <scope>NUCLEOTIDE SEQUENCE [LARGE SCALE GENOMIC DNA]</scope>
    <source>
        <strain evidence="10 11">GH-19</strain>
    </source>
</reference>